<proteinExistence type="predicted"/>
<accession>A0ACC3ALM0</accession>
<keyword evidence="2" id="KW-1185">Reference proteome</keyword>
<comment type="caution">
    <text evidence="1">The sequence shown here is derived from an EMBL/GenBank/DDBJ whole genome shotgun (WGS) entry which is preliminary data.</text>
</comment>
<gene>
    <name evidence="1" type="ORF">H2198_000089</name>
</gene>
<evidence type="ECO:0000313" key="2">
    <source>
        <dbReference type="Proteomes" id="UP001172386"/>
    </source>
</evidence>
<reference evidence="1" key="1">
    <citation type="submission" date="2022-10" db="EMBL/GenBank/DDBJ databases">
        <title>Culturing micro-colonial fungi from biological soil crusts in the Mojave desert and describing Neophaeococcomyces mojavensis, and introducing the new genera and species Taxawa tesnikishii.</title>
        <authorList>
            <person name="Kurbessoian T."/>
            <person name="Stajich J.E."/>
        </authorList>
    </citation>
    <scope>NUCLEOTIDE SEQUENCE</scope>
    <source>
        <strain evidence="1">JES_112</strain>
    </source>
</reference>
<organism evidence="1 2">
    <name type="scientific">Neophaeococcomyces mojaviensis</name>
    <dbReference type="NCBI Taxonomy" id="3383035"/>
    <lineage>
        <taxon>Eukaryota</taxon>
        <taxon>Fungi</taxon>
        <taxon>Dikarya</taxon>
        <taxon>Ascomycota</taxon>
        <taxon>Pezizomycotina</taxon>
        <taxon>Eurotiomycetes</taxon>
        <taxon>Chaetothyriomycetidae</taxon>
        <taxon>Chaetothyriales</taxon>
        <taxon>Chaetothyriales incertae sedis</taxon>
        <taxon>Neophaeococcomyces</taxon>
    </lineage>
</organism>
<name>A0ACC3ALM0_9EURO</name>
<protein>
    <submittedName>
        <fullName evidence="1">Uncharacterized protein</fullName>
    </submittedName>
</protein>
<sequence length="541" mass="59414">MARLPENNSVKISATAKPALLNDKDQTSPHARSGSARAKPKKSVFSFSDLGSDSDSSSSFDSDESDTTNPPKPSSAKFLCRSVSRELSSGSGTPVSVTESEEESSPKNPSLKPKSSTEKTPDNPFNARTPDPAKKSDKSAESAATINPKPVPIPDLMTGKRISQAAIDEAKIQAAKLQKTSFQKFSSDVFGANNDIAKQIIDGRKASTRIKKEVGSGSETSGRADAKKDKEKSKKRKREEDGRQDDDNDEKGAKKKSKKDMKKEKATKQGKDNDDSASEENKVEISPRKKKLKKKSKDKVEKKHKAKHGRTSDENEDDSLSKKKKHKKSRKSKDKSGAESEKHKRKSEALSTTPGAPTTETEPSQNEKKKEQFHNPTTSTLSQTATLARTTAAEKKVIKSIKSLLPIPLLITTLNKLKAEHAPHKPDRPQKNDPQPELALTAPPESTDDNLVILTAARDALILLPGKRLGFDLAAAIGTMQDNADGEQNPRVRSQVRSKGTTSMPRISEMEIELSRIARERQRVIERLEGENRALRERVHR</sequence>
<dbReference type="EMBL" id="JAPDRQ010000001">
    <property type="protein sequence ID" value="KAJ9664743.1"/>
    <property type="molecule type" value="Genomic_DNA"/>
</dbReference>
<dbReference type="Proteomes" id="UP001172386">
    <property type="component" value="Unassembled WGS sequence"/>
</dbReference>
<evidence type="ECO:0000313" key="1">
    <source>
        <dbReference type="EMBL" id="KAJ9664743.1"/>
    </source>
</evidence>